<keyword evidence="3" id="KW-1185">Reference proteome</keyword>
<keyword evidence="1" id="KW-0472">Membrane</keyword>
<dbReference type="InterPro" id="IPR036259">
    <property type="entry name" value="MFS_trans_sf"/>
</dbReference>
<reference evidence="2 3" key="1">
    <citation type="submission" date="2018-03" db="EMBL/GenBank/DDBJ databases">
        <title>Genome sequence of Clostridium luticellarii DSM 29923.</title>
        <authorList>
            <person name="Poehlein A."/>
            <person name="Daniel R."/>
        </authorList>
    </citation>
    <scope>NUCLEOTIDE SEQUENCE [LARGE SCALE GENOMIC DNA]</scope>
    <source>
        <strain evidence="2 3">DSM 29923</strain>
    </source>
</reference>
<dbReference type="SUPFAM" id="SSF103473">
    <property type="entry name" value="MFS general substrate transporter"/>
    <property type="match status" value="1"/>
</dbReference>
<dbReference type="EMBL" id="PVXP01000118">
    <property type="protein sequence ID" value="PRR78678.1"/>
    <property type="molecule type" value="Genomic_DNA"/>
</dbReference>
<dbReference type="Proteomes" id="UP000237798">
    <property type="component" value="Unassembled WGS sequence"/>
</dbReference>
<dbReference type="AlphaFoldDB" id="A0A2T0B464"/>
<keyword evidence="1" id="KW-1133">Transmembrane helix</keyword>
<evidence type="ECO:0000313" key="3">
    <source>
        <dbReference type="Proteomes" id="UP000237798"/>
    </source>
</evidence>
<evidence type="ECO:0000256" key="1">
    <source>
        <dbReference type="SAM" id="Phobius"/>
    </source>
</evidence>
<accession>A0A2T0B464</accession>
<organism evidence="2 3">
    <name type="scientific">Clostridium luticellarii</name>
    <dbReference type="NCBI Taxonomy" id="1691940"/>
    <lineage>
        <taxon>Bacteria</taxon>
        <taxon>Bacillati</taxon>
        <taxon>Bacillota</taxon>
        <taxon>Clostridia</taxon>
        <taxon>Eubacteriales</taxon>
        <taxon>Clostridiaceae</taxon>
        <taxon>Clostridium</taxon>
    </lineage>
</organism>
<sequence length="115" mass="12904">MASLVASFTSWRKPFEIVSIIGFLLIILYFFIKEPAVGESEPELQKLIKEGIAMFIVPMNGLKLPQNNDPLMILMTLLKGIVTNPWICMIFTLSFFASALQSANTPNWLALIIDI</sequence>
<evidence type="ECO:0000313" key="2">
    <source>
        <dbReference type="EMBL" id="PRR78678.1"/>
    </source>
</evidence>
<proteinExistence type="predicted"/>
<gene>
    <name evidence="2" type="ORF">CLLU_36090</name>
</gene>
<feature type="transmembrane region" description="Helical" evidence="1">
    <location>
        <begin position="15"/>
        <end position="32"/>
    </location>
</feature>
<keyword evidence="1" id="KW-0812">Transmembrane</keyword>
<comment type="caution">
    <text evidence="2">The sequence shown here is derived from an EMBL/GenBank/DDBJ whole genome shotgun (WGS) entry which is preliminary data.</text>
</comment>
<protein>
    <submittedName>
        <fullName evidence="2">Uncharacterized protein</fullName>
    </submittedName>
</protein>
<feature type="transmembrane region" description="Helical" evidence="1">
    <location>
        <begin position="71"/>
        <end position="96"/>
    </location>
</feature>
<name>A0A2T0B464_9CLOT</name>